<evidence type="ECO:0000313" key="2">
    <source>
        <dbReference type="EMBL" id="KAF5393593.1"/>
    </source>
</evidence>
<gene>
    <name evidence="2" type="ORF">D9757_000001</name>
</gene>
<feature type="compositionally biased region" description="Low complexity" evidence="1">
    <location>
        <begin position="242"/>
        <end position="252"/>
    </location>
</feature>
<protein>
    <submittedName>
        <fullName evidence="2">Uncharacterized protein</fullName>
    </submittedName>
</protein>
<dbReference type="OrthoDB" id="3051534at2759"/>
<dbReference type="Proteomes" id="UP000518752">
    <property type="component" value="Unassembled WGS sequence"/>
</dbReference>
<feature type="region of interest" description="Disordered" evidence="1">
    <location>
        <begin position="241"/>
        <end position="265"/>
    </location>
</feature>
<accession>A0A8H5MGW5</accession>
<proteinExistence type="predicted"/>
<dbReference type="EMBL" id="JAACJN010000001">
    <property type="protein sequence ID" value="KAF5393593.1"/>
    <property type="molecule type" value="Genomic_DNA"/>
</dbReference>
<evidence type="ECO:0000313" key="3">
    <source>
        <dbReference type="Proteomes" id="UP000518752"/>
    </source>
</evidence>
<keyword evidence="3" id="KW-1185">Reference proteome</keyword>
<name>A0A8H5MGW5_9AGAR</name>
<reference evidence="2 3" key="1">
    <citation type="journal article" date="2020" name="ISME J.">
        <title>Uncovering the hidden diversity of litter-decomposition mechanisms in mushroom-forming fungi.</title>
        <authorList>
            <person name="Floudas D."/>
            <person name="Bentzer J."/>
            <person name="Ahren D."/>
            <person name="Johansson T."/>
            <person name="Persson P."/>
            <person name="Tunlid A."/>
        </authorList>
    </citation>
    <scope>NUCLEOTIDE SEQUENCE [LARGE SCALE GENOMIC DNA]</scope>
    <source>
        <strain evidence="2 3">CBS 406.79</strain>
    </source>
</reference>
<feature type="region of interest" description="Disordered" evidence="1">
    <location>
        <begin position="196"/>
        <end position="216"/>
    </location>
</feature>
<dbReference type="AlphaFoldDB" id="A0A8H5MGW5"/>
<sequence length="490" mass="53355">MQSGVPNGYLKFDRRSEDLDKRLERVSLAIGPPHMLIRQLPIETIGQNIASPYVGGFGRIGLGSSRSSSRRSIALAPVLTSTKERNHAHCALSYLAKRWTGQSKLAASSIDTIASSKVDDYTVQRVVSPNRPVSYRYHFKGRFVACAHVPSNVLSRLHTTLGSDTPLLPDDSRRLAREAAFSHSIEPVIQHFNTSRSSSPVAMSDAVNGAGSSGSPVSTPGAVMFTPEQLQAFANIVLSTHSQSANNSTPAPASTPAPPPFTSTAQPLSSSKSFYSLFPHVEEKLVLDITRHEFRPWSLHKLDPRIRSKADAVDGGLDVLSKGSGSTKDYPSLDSLTVPLGHYFDILITYARFSGSADAGCALASGAVRYISTLSELAKKYQWLSVLQYHVDYMNVRRYEMKEGNYLGWGPIDGPLYALVAANPKPIAPAFLASKSKAPKDSAQQPCFKWNKGECSDPCPDDRLHICRDCLAKDHKRNDPACKKGKSASR</sequence>
<evidence type="ECO:0000256" key="1">
    <source>
        <dbReference type="SAM" id="MobiDB-lite"/>
    </source>
</evidence>
<comment type="caution">
    <text evidence="2">The sequence shown here is derived from an EMBL/GenBank/DDBJ whole genome shotgun (WGS) entry which is preliminary data.</text>
</comment>
<organism evidence="2 3">
    <name type="scientific">Collybiopsis confluens</name>
    <dbReference type="NCBI Taxonomy" id="2823264"/>
    <lineage>
        <taxon>Eukaryota</taxon>
        <taxon>Fungi</taxon>
        <taxon>Dikarya</taxon>
        <taxon>Basidiomycota</taxon>
        <taxon>Agaricomycotina</taxon>
        <taxon>Agaricomycetes</taxon>
        <taxon>Agaricomycetidae</taxon>
        <taxon>Agaricales</taxon>
        <taxon>Marasmiineae</taxon>
        <taxon>Omphalotaceae</taxon>
        <taxon>Collybiopsis</taxon>
    </lineage>
</organism>